<feature type="compositionally biased region" description="Basic and acidic residues" evidence="2">
    <location>
        <begin position="176"/>
        <end position="201"/>
    </location>
</feature>
<dbReference type="InterPro" id="IPR000225">
    <property type="entry name" value="Armadillo"/>
</dbReference>
<dbReference type="InterPro" id="IPR011989">
    <property type="entry name" value="ARM-like"/>
</dbReference>
<keyword evidence="5" id="KW-1185">Reference proteome</keyword>
<protein>
    <recommendedName>
        <fullName evidence="6">Armadillo repeat-containing domain-containing protein</fullName>
    </recommendedName>
</protein>
<dbReference type="PANTHER" id="PTHR21356">
    <property type="entry name" value="ARMADILLO REPEAT CONTAINING 2"/>
    <property type="match status" value="1"/>
</dbReference>
<dbReference type="EMBL" id="KB298084">
    <property type="protein sequence ID" value="ELU09637.1"/>
    <property type="molecule type" value="Genomic_DNA"/>
</dbReference>
<feature type="repeat" description="ARM" evidence="1">
    <location>
        <begin position="712"/>
        <end position="754"/>
    </location>
</feature>
<evidence type="ECO:0000313" key="5">
    <source>
        <dbReference type="Proteomes" id="UP000014760"/>
    </source>
</evidence>
<dbReference type="GO" id="GO:0044782">
    <property type="term" value="P:cilium organization"/>
    <property type="evidence" value="ECO:0007669"/>
    <property type="project" value="TreeGrafter"/>
</dbReference>
<dbReference type="InterPro" id="IPR016024">
    <property type="entry name" value="ARM-type_fold"/>
</dbReference>
<dbReference type="FunCoup" id="R7V0B1">
    <property type="interactions" value="3"/>
</dbReference>
<organism evidence="3">
    <name type="scientific">Capitella teleta</name>
    <name type="common">Polychaete worm</name>
    <dbReference type="NCBI Taxonomy" id="283909"/>
    <lineage>
        <taxon>Eukaryota</taxon>
        <taxon>Metazoa</taxon>
        <taxon>Spiralia</taxon>
        <taxon>Lophotrochozoa</taxon>
        <taxon>Annelida</taxon>
        <taxon>Polychaeta</taxon>
        <taxon>Sedentaria</taxon>
        <taxon>Scolecida</taxon>
        <taxon>Capitellidae</taxon>
        <taxon>Capitella</taxon>
    </lineage>
</organism>
<accession>R7V0B1</accession>
<feature type="compositionally biased region" description="Basic and acidic residues" evidence="2">
    <location>
        <begin position="46"/>
        <end position="68"/>
    </location>
</feature>
<dbReference type="AlphaFoldDB" id="R7V0B1"/>
<evidence type="ECO:0008006" key="6">
    <source>
        <dbReference type="Google" id="ProtNLM"/>
    </source>
</evidence>
<sequence>MSGSEQIKATGKKPKERLFFEAPDHLQTPSKIVAAARNSLKTVNTRRPETPQDGQRKLFGDQSVRDPTNRPPSAFSLGSGHFNESESRPVSGTRLIPLDHRPRSLSIDVDGAIAPKPPTNPNRPLKRPGSRQRLYQQSTSIDAASGSDAQSPSQSGSLTDVAQAAASSPSPVTSPGDRRVHSGPKERTHRNNSEDCSRDSKPGTPTRAEHRKRIRNSAEGERRDPDGDLSRDGSAGSQRVSSAGKPGDEFMRNDIETPEEALYYNTNIGPIVDEMATHIKGECVSDLSDELYTALEKGNLLGKACKRRPLILKTIFKLLDLEAPGLLLKLARLIFSLKVSGNNLVNVCKLVFKVSRVDKNDSHFMEGNILDYLIETSRSADIVSSSDALVYCVGVLKFLSGNNEIVEYLVKKNCVEALGKLLGSLNAAHPESGKAVEQHGHILVQLTASLRNLADVKDAWQLFLSLRLVDDLCKLMEVHSHDGDLMLNICRIFSKLIMHPACCTAVAKHSSHFKSFVHLLQKYQKREDLVVRICFILGNLTAKDDLARKKLMKQSGSVDAIVNVMKHYSEVILKVHFSLSAVKSDNRTGPSTHEPEDVLIKAIRVVANLSVNKEIGCMLAANAQCIQILLKILSQKTLESSEELVLNSIATINNLSYYNLKDSAITISQLSIAESLMSFLEAKNLDGLAEATRVFGNLSRDKSVRDFLVENQVDEAMIAMLDSGHHEVVYTACGVLINLMADEEKRRVLKKQGGVSKLVEVLRDFGQLDWQLASLVCQTLWNYSSKITSSNACFGEEESAELQDTLIEFLDEEAALDNPEFDDAMKDYIQDVWENKFQPVASKLLDRIESHQSSFEPL</sequence>
<dbReference type="InterPro" id="IPR038905">
    <property type="entry name" value="ARMC2"/>
</dbReference>
<dbReference type="OMA" id="EACIYAY"/>
<dbReference type="Gene3D" id="1.25.10.10">
    <property type="entry name" value="Leucine-rich Repeat Variant"/>
    <property type="match status" value="2"/>
</dbReference>
<reference evidence="3 5" key="2">
    <citation type="journal article" date="2013" name="Nature">
        <title>Insights into bilaterian evolution from three spiralian genomes.</title>
        <authorList>
            <person name="Simakov O."/>
            <person name="Marletaz F."/>
            <person name="Cho S.J."/>
            <person name="Edsinger-Gonzales E."/>
            <person name="Havlak P."/>
            <person name="Hellsten U."/>
            <person name="Kuo D.H."/>
            <person name="Larsson T."/>
            <person name="Lv J."/>
            <person name="Arendt D."/>
            <person name="Savage R."/>
            <person name="Osoegawa K."/>
            <person name="de Jong P."/>
            <person name="Grimwood J."/>
            <person name="Chapman J.A."/>
            <person name="Shapiro H."/>
            <person name="Aerts A."/>
            <person name="Otillar R.P."/>
            <person name="Terry A.Y."/>
            <person name="Boore J.L."/>
            <person name="Grigoriev I.V."/>
            <person name="Lindberg D.R."/>
            <person name="Seaver E.C."/>
            <person name="Weisblat D.A."/>
            <person name="Putnam N.H."/>
            <person name="Rokhsar D.S."/>
        </authorList>
    </citation>
    <scope>NUCLEOTIDE SEQUENCE</scope>
    <source>
        <strain evidence="3 5">I ESC-2004</strain>
    </source>
</reference>
<reference evidence="4" key="3">
    <citation type="submission" date="2015-06" db="UniProtKB">
        <authorList>
            <consortium name="EnsemblMetazoa"/>
        </authorList>
    </citation>
    <scope>IDENTIFICATION</scope>
</reference>
<feature type="compositionally biased region" description="Basic and acidic residues" evidence="2">
    <location>
        <begin position="216"/>
        <end position="231"/>
    </location>
</feature>
<dbReference type="EMBL" id="AMQN01006317">
    <property type="status" value="NOT_ANNOTATED_CDS"/>
    <property type="molecule type" value="Genomic_DNA"/>
</dbReference>
<dbReference type="EnsemblMetazoa" id="CapteT119092">
    <property type="protein sequence ID" value="CapteP119092"/>
    <property type="gene ID" value="CapteG119092"/>
</dbReference>
<dbReference type="HOGENOM" id="CLU_007173_0_0_1"/>
<dbReference type="SUPFAM" id="SSF48371">
    <property type="entry name" value="ARM repeat"/>
    <property type="match status" value="1"/>
</dbReference>
<dbReference type="PANTHER" id="PTHR21356:SF1">
    <property type="entry name" value="ARMADILLO REPEAT-CONTAINING PROTEIN 2"/>
    <property type="match status" value="1"/>
</dbReference>
<reference evidence="5" key="1">
    <citation type="submission" date="2012-12" db="EMBL/GenBank/DDBJ databases">
        <authorList>
            <person name="Hellsten U."/>
            <person name="Grimwood J."/>
            <person name="Chapman J.A."/>
            <person name="Shapiro H."/>
            <person name="Aerts A."/>
            <person name="Otillar R.P."/>
            <person name="Terry A.Y."/>
            <person name="Boore J.L."/>
            <person name="Simakov O."/>
            <person name="Marletaz F."/>
            <person name="Cho S.-J."/>
            <person name="Edsinger-Gonzales E."/>
            <person name="Havlak P."/>
            <person name="Kuo D.-H."/>
            <person name="Larsson T."/>
            <person name="Lv J."/>
            <person name="Arendt D."/>
            <person name="Savage R."/>
            <person name="Osoegawa K."/>
            <person name="de Jong P."/>
            <person name="Lindberg D.R."/>
            <person name="Seaver E.C."/>
            <person name="Weisblat D.A."/>
            <person name="Putnam N.H."/>
            <person name="Grigoriev I.V."/>
            <person name="Rokhsar D.S."/>
        </authorList>
    </citation>
    <scope>NUCLEOTIDE SEQUENCE</scope>
    <source>
        <strain evidence="5">I ESC-2004</strain>
    </source>
</reference>
<dbReference type="OrthoDB" id="247006at2759"/>
<feature type="compositionally biased region" description="Polar residues" evidence="2">
    <location>
        <begin position="133"/>
        <end position="160"/>
    </location>
</feature>
<dbReference type="SMART" id="SM00185">
    <property type="entry name" value="ARM"/>
    <property type="match status" value="7"/>
</dbReference>
<evidence type="ECO:0000313" key="4">
    <source>
        <dbReference type="EnsemblMetazoa" id="CapteP119092"/>
    </source>
</evidence>
<dbReference type="PROSITE" id="PS50176">
    <property type="entry name" value="ARM_REPEAT"/>
    <property type="match status" value="1"/>
</dbReference>
<evidence type="ECO:0000256" key="2">
    <source>
        <dbReference type="SAM" id="MobiDB-lite"/>
    </source>
</evidence>
<proteinExistence type="predicted"/>
<feature type="compositionally biased region" description="Low complexity" evidence="2">
    <location>
        <begin position="162"/>
        <end position="175"/>
    </location>
</feature>
<gene>
    <name evidence="3" type="ORF">CAPTEDRAFT_119092</name>
</gene>
<evidence type="ECO:0000313" key="3">
    <source>
        <dbReference type="EMBL" id="ELU09637.1"/>
    </source>
</evidence>
<dbReference type="EMBL" id="AMQN01006318">
    <property type="status" value="NOT_ANNOTATED_CDS"/>
    <property type="molecule type" value="Genomic_DNA"/>
</dbReference>
<feature type="region of interest" description="Disordered" evidence="2">
    <location>
        <begin position="1"/>
        <end position="253"/>
    </location>
</feature>
<dbReference type="STRING" id="283909.R7V0B1"/>
<name>R7V0B1_CAPTE</name>
<dbReference type="Proteomes" id="UP000014760">
    <property type="component" value="Unassembled WGS sequence"/>
</dbReference>
<evidence type="ECO:0000256" key="1">
    <source>
        <dbReference type="PROSITE-ProRule" id="PRU00259"/>
    </source>
</evidence>